<name>A0A369ALB8_9BURK</name>
<dbReference type="GO" id="GO:0140359">
    <property type="term" value="F:ABC-type transporter activity"/>
    <property type="evidence" value="ECO:0007669"/>
    <property type="project" value="InterPro"/>
</dbReference>
<dbReference type="GO" id="GO:0005524">
    <property type="term" value="F:ATP binding"/>
    <property type="evidence" value="ECO:0007669"/>
    <property type="project" value="UniProtKB-KW"/>
</dbReference>
<evidence type="ECO:0000259" key="10">
    <source>
        <dbReference type="PROSITE" id="PS50929"/>
    </source>
</evidence>
<dbReference type="OrthoDB" id="8554730at2"/>
<dbReference type="PROSITE" id="PS50893">
    <property type="entry name" value="ABC_TRANSPORTER_2"/>
    <property type="match status" value="1"/>
</dbReference>
<dbReference type="RefSeq" id="WP_114482842.1">
    <property type="nucleotide sequence ID" value="NZ_QPJU01000003.1"/>
</dbReference>
<dbReference type="Pfam" id="PF00005">
    <property type="entry name" value="ABC_tran"/>
    <property type="match status" value="1"/>
</dbReference>
<evidence type="ECO:0000256" key="2">
    <source>
        <dbReference type="ARBA" id="ARBA00022475"/>
    </source>
</evidence>
<organism evidence="11 12">
    <name type="scientific">Extensimonas vulgaris</name>
    <dbReference type="NCBI Taxonomy" id="1031594"/>
    <lineage>
        <taxon>Bacteria</taxon>
        <taxon>Pseudomonadati</taxon>
        <taxon>Pseudomonadota</taxon>
        <taxon>Betaproteobacteria</taxon>
        <taxon>Burkholderiales</taxon>
        <taxon>Comamonadaceae</taxon>
        <taxon>Extensimonas</taxon>
    </lineage>
</organism>
<dbReference type="GO" id="GO:0005886">
    <property type="term" value="C:plasma membrane"/>
    <property type="evidence" value="ECO:0007669"/>
    <property type="project" value="UniProtKB-SubCell"/>
</dbReference>
<feature type="domain" description="ABC transporter" evidence="9">
    <location>
        <begin position="355"/>
        <end position="574"/>
    </location>
</feature>
<accession>A0A369ALB8</accession>
<evidence type="ECO:0000256" key="4">
    <source>
        <dbReference type="ARBA" id="ARBA00022741"/>
    </source>
</evidence>
<reference evidence="11 12" key="1">
    <citation type="submission" date="2018-07" db="EMBL/GenBank/DDBJ databases">
        <title>Genomic Encyclopedia of Type Strains, Phase IV (KMG-IV): sequencing the most valuable type-strain genomes for metagenomic binning, comparative biology and taxonomic classification.</title>
        <authorList>
            <person name="Goeker M."/>
        </authorList>
    </citation>
    <scope>NUCLEOTIDE SEQUENCE [LARGE SCALE GENOMIC DNA]</scope>
    <source>
        <strain evidence="11 12">DSM 100911</strain>
    </source>
</reference>
<proteinExistence type="predicted"/>
<dbReference type="Gene3D" id="1.20.1560.10">
    <property type="entry name" value="ABC transporter type 1, transmembrane domain"/>
    <property type="match status" value="1"/>
</dbReference>
<dbReference type="PROSITE" id="PS50929">
    <property type="entry name" value="ABC_TM1F"/>
    <property type="match status" value="1"/>
</dbReference>
<dbReference type="PANTHER" id="PTHR24221">
    <property type="entry name" value="ATP-BINDING CASSETTE SUB-FAMILY B"/>
    <property type="match status" value="1"/>
</dbReference>
<dbReference type="InterPro" id="IPR011527">
    <property type="entry name" value="ABC1_TM_dom"/>
</dbReference>
<sequence>MLSQPKKIWQLFTPEERRKAWWMLLLVFLMALAETAGVVSIMPFLSVLSRPAVIHELPWLDALYTRLGFGEYRPFIQLLGVVSIVLVVGSSLFKTLTLHVLNRFVHLQRHSLSTRLLSRYLHQPYEFFLTRNPSVLAKNVLSEVDQLVFDLIQPLSQLLAQGVLVIAMVALIFYYDPVTAACTVTVLGLLYGGIYGLARKHLARIGRERQAADAQRYQACNEALGGIKDVQVNHVAPAYLAKFEAASRLFSRHMAANETLNQSPLYLVEATGYTGLILIALILLRRTDDIAHLLPALGLYGFAAYRMLPSAQIMYRGFARLRFASAALDNLARDLALPQPSPPPPMPPLVPQREIRLQGIRYAYPSTPDKPVLENFDLVIPAGTSLGIVGRSGAGKSTLMDILLGILTPQAGTLSVDGVPITAENLPAWQRAIGYVPQHIYLADMSVAENIAFGLPRQAIDMAAVERAARVAQIHDFIVNELPNGYDTLVGDRGIRLSGGQRQRIGIARALYRDPPVLLMDEASSALDGHTGDAVNSAIQNAFNDVTLIVITHKESAIKHFSNNILISNEIGRHGA</sequence>
<comment type="subcellular location">
    <subcellularLocation>
        <location evidence="1">Cell membrane</location>
        <topology evidence="1">Multi-pass membrane protein</topology>
    </subcellularLocation>
</comment>
<dbReference type="SUPFAM" id="SSF52540">
    <property type="entry name" value="P-loop containing nucleoside triphosphate hydrolases"/>
    <property type="match status" value="1"/>
</dbReference>
<dbReference type="InterPro" id="IPR027417">
    <property type="entry name" value="P-loop_NTPase"/>
</dbReference>
<keyword evidence="12" id="KW-1185">Reference proteome</keyword>
<dbReference type="InterPro" id="IPR039421">
    <property type="entry name" value="Type_1_exporter"/>
</dbReference>
<dbReference type="SMART" id="SM00382">
    <property type="entry name" value="AAA"/>
    <property type="match status" value="1"/>
</dbReference>
<feature type="transmembrane region" description="Helical" evidence="8">
    <location>
        <begin position="158"/>
        <end position="175"/>
    </location>
</feature>
<dbReference type="Gene3D" id="3.40.50.300">
    <property type="entry name" value="P-loop containing nucleotide triphosphate hydrolases"/>
    <property type="match status" value="1"/>
</dbReference>
<keyword evidence="3 8" id="KW-0812">Transmembrane</keyword>
<dbReference type="GO" id="GO:0016887">
    <property type="term" value="F:ATP hydrolysis activity"/>
    <property type="evidence" value="ECO:0007669"/>
    <property type="project" value="InterPro"/>
</dbReference>
<gene>
    <name evidence="11" type="ORF">DFR45_103135</name>
</gene>
<dbReference type="Proteomes" id="UP000252174">
    <property type="component" value="Unassembled WGS sequence"/>
</dbReference>
<dbReference type="PANTHER" id="PTHR24221:SF654">
    <property type="entry name" value="ATP-BINDING CASSETTE SUB-FAMILY B MEMBER 6"/>
    <property type="match status" value="1"/>
</dbReference>
<evidence type="ECO:0000256" key="6">
    <source>
        <dbReference type="ARBA" id="ARBA00022989"/>
    </source>
</evidence>
<dbReference type="PROSITE" id="PS00211">
    <property type="entry name" value="ABC_TRANSPORTER_1"/>
    <property type="match status" value="1"/>
</dbReference>
<dbReference type="AlphaFoldDB" id="A0A369ALB8"/>
<evidence type="ECO:0000259" key="9">
    <source>
        <dbReference type="PROSITE" id="PS50893"/>
    </source>
</evidence>
<evidence type="ECO:0000256" key="8">
    <source>
        <dbReference type="SAM" id="Phobius"/>
    </source>
</evidence>
<dbReference type="InterPro" id="IPR003439">
    <property type="entry name" value="ABC_transporter-like_ATP-bd"/>
</dbReference>
<dbReference type="EMBL" id="QPJU01000003">
    <property type="protein sequence ID" value="RCX10150.1"/>
    <property type="molecule type" value="Genomic_DNA"/>
</dbReference>
<keyword evidence="2" id="KW-1003">Cell membrane</keyword>
<evidence type="ECO:0000313" key="12">
    <source>
        <dbReference type="Proteomes" id="UP000252174"/>
    </source>
</evidence>
<protein>
    <submittedName>
        <fullName evidence="11">ABC-type bacteriocin/lantibiotic exporter with double-glycine peptidase domain</fullName>
    </submittedName>
</protein>
<feature type="transmembrane region" description="Helical" evidence="8">
    <location>
        <begin position="181"/>
        <end position="198"/>
    </location>
</feature>
<dbReference type="GO" id="GO:0034040">
    <property type="term" value="F:ATPase-coupled lipid transmembrane transporter activity"/>
    <property type="evidence" value="ECO:0007669"/>
    <property type="project" value="TreeGrafter"/>
</dbReference>
<keyword evidence="4" id="KW-0547">Nucleotide-binding</keyword>
<keyword evidence="6 8" id="KW-1133">Transmembrane helix</keyword>
<feature type="transmembrane region" description="Helical" evidence="8">
    <location>
        <begin position="264"/>
        <end position="284"/>
    </location>
</feature>
<keyword evidence="7 8" id="KW-0472">Membrane</keyword>
<dbReference type="SUPFAM" id="SSF90123">
    <property type="entry name" value="ABC transporter transmembrane region"/>
    <property type="match status" value="1"/>
</dbReference>
<dbReference type="InterPro" id="IPR036640">
    <property type="entry name" value="ABC1_TM_sf"/>
</dbReference>
<feature type="transmembrane region" description="Helical" evidence="8">
    <location>
        <begin position="75"/>
        <end position="93"/>
    </location>
</feature>
<dbReference type="InterPro" id="IPR003593">
    <property type="entry name" value="AAA+_ATPase"/>
</dbReference>
<evidence type="ECO:0000256" key="5">
    <source>
        <dbReference type="ARBA" id="ARBA00022840"/>
    </source>
</evidence>
<evidence type="ECO:0000313" key="11">
    <source>
        <dbReference type="EMBL" id="RCX10150.1"/>
    </source>
</evidence>
<feature type="domain" description="ABC transmembrane type-1" evidence="10">
    <location>
        <begin position="21"/>
        <end position="282"/>
    </location>
</feature>
<evidence type="ECO:0000256" key="3">
    <source>
        <dbReference type="ARBA" id="ARBA00022692"/>
    </source>
</evidence>
<dbReference type="InterPro" id="IPR017871">
    <property type="entry name" value="ABC_transporter-like_CS"/>
</dbReference>
<keyword evidence="5" id="KW-0067">ATP-binding</keyword>
<dbReference type="Pfam" id="PF00664">
    <property type="entry name" value="ABC_membrane"/>
    <property type="match status" value="1"/>
</dbReference>
<evidence type="ECO:0000256" key="1">
    <source>
        <dbReference type="ARBA" id="ARBA00004651"/>
    </source>
</evidence>
<feature type="transmembrane region" description="Helical" evidence="8">
    <location>
        <begin position="21"/>
        <end position="45"/>
    </location>
</feature>
<comment type="caution">
    <text evidence="11">The sequence shown here is derived from an EMBL/GenBank/DDBJ whole genome shotgun (WGS) entry which is preliminary data.</text>
</comment>
<evidence type="ECO:0000256" key="7">
    <source>
        <dbReference type="ARBA" id="ARBA00023136"/>
    </source>
</evidence>